<accession>A0AAP8F4K4</accession>
<dbReference type="InterPro" id="IPR010982">
    <property type="entry name" value="Lambda_DNA-bd_dom_sf"/>
</dbReference>
<organism evidence="2 3">
    <name type="scientific">Bacillus toyonensis</name>
    <dbReference type="NCBI Taxonomy" id="155322"/>
    <lineage>
        <taxon>Bacteria</taxon>
        <taxon>Bacillati</taxon>
        <taxon>Bacillota</taxon>
        <taxon>Bacilli</taxon>
        <taxon>Bacillales</taxon>
        <taxon>Bacillaceae</taxon>
        <taxon>Bacillus</taxon>
        <taxon>Bacillus cereus group</taxon>
    </lineage>
</organism>
<dbReference type="Proteomes" id="UP000224044">
    <property type="component" value="Unassembled WGS sequence"/>
</dbReference>
<evidence type="ECO:0000313" key="3">
    <source>
        <dbReference type="Proteomes" id="UP000224044"/>
    </source>
</evidence>
<dbReference type="AlphaFoldDB" id="A0AAP8F4K4"/>
<sequence length="69" mass="7814">MLILDTEKVKKLRSGLGYSQSFVAHTIGYKNKSIYCNLELGNRQPSITRLVMLAKLLDVKTEELLKESS</sequence>
<dbReference type="Pfam" id="PF01381">
    <property type="entry name" value="HTH_3"/>
    <property type="match status" value="1"/>
</dbReference>
<proteinExistence type="predicted"/>
<evidence type="ECO:0000259" key="1">
    <source>
        <dbReference type="PROSITE" id="PS50943"/>
    </source>
</evidence>
<dbReference type="SUPFAM" id="SSF47413">
    <property type="entry name" value="lambda repressor-like DNA-binding domains"/>
    <property type="match status" value="1"/>
</dbReference>
<gene>
    <name evidence="2" type="ORF">COF62_12100</name>
</gene>
<evidence type="ECO:0000313" key="2">
    <source>
        <dbReference type="EMBL" id="PHE13400.1"/>
    </source>
</evidence>
<name>A0AAP8F4K4_9BACI</name>
<dbReference type="PROSITE" id="PS50943">
    <property type="entry name" value="HTH_CROC1"/>
    <property type="match status" value="1"/>
</dbReference>
<comment type="caution">
    <text evidence="2">The sequence shown here is derived from an EMBL/GenBank/DDBJ whole genome shotgun (WGS) entry which is preliminary data.</text>
</comment>
<dbReference type="Gene3D" id="1.10.260.40">
    <property type="entry name" value="lambda repressor-like DNA-binding domains"/>
    <property type="match status" value="1"/>
</dbReference>
<dbReference type="InterPro" id="IPR001387">
    <property type="entry name" value="Cro/C1-type_HTH"/>
</dbReference>
<dbReference type="SMART" id="SM00530">
    <property type="entry name" value="HTH_XRE"/>
    <property type="match status" value="1"/>
</dbReference>
<dbReference type="GO" id="GO:0003677">
    <property type="term" value="F:DNA binding"/>
    <property type="evidence" value="ECO:0007669"/>
    <property type="project" value="InterPro"/>
</dbReference>
<reference evidence="2 3" key="1">
    <citation type="submission" date="2017-09" db="EMBL/GenBank/DDBJ databases">
        <title>Large-scale bioinformatics analysis of Bacillus genomes uncovers conserved roles of natural products in bacterial physiology.</title>
        <authorList>
            <consortium name="Agbiome Team Llc"/>
            <person name="Bleich R.M."/>
            <person name="Grubbs K.J."/>
            <person name="Santa Maria K.C."/>
            <person name="Allen S.E."/>
            <person name="Farag S."/>
            <person name="Shank E.A."/>
            <person name="Bowers A."/>
        </authorList>
    </citation>
    <scope>NUCLEOTIDE SEQUENCE [LARGE SCALE GENOMIC DNA]</scope>
    <source>
        <strain evidence="2 3">AFS042148</strain>
    </source>
</reference>
<dbReference type="CDD" id="cd00093">
    <property type="entry name" value="HTH_XRE"/>
    <property type="match status" value="1"/>
</dbReference>
<dbReference type="RefSeq" id="WP_098886219.1">
    <property type="nucleotide sequence ID" value="NZ_NUSY01000015.1"/>
</dbReference>
<feature type="domain" description="HTH cro/C1-type" evidence="1">
    <location>
        <begin position="9"/>
        <end position="64"/>
    </location>
</feature>
<protein>
    <submittedName>
        <fullName evidence="2">Transcriptional regulator</fullName>
    </submittedName>
</protein>
<dbReference type="EMBL" id="NUSY01000015">
    <property type="protein sequence ID" value="PHE13400.1"/>
    <property type="molecule type" value="Genomic_DNA"/>
</dbReference>